<dbReference type="Proteomes" id="UP000772434">
    <property type="component" value="Unassembled WGS sequence"/>
</dbReference>
<gene>
    <name evidence="1" type="ORF">BDP27DRAFT_237959</name>
</gene>
<evidence type="ECO:0000313" key="2">
    <source>
        <dbReference type="Proteomes" id="UP000772434"/>
    </source>
</evidence>
<protein>
    <submittedName>
        <fullName evidence="1">Uncharacterized protein</fullName>
    </submittedName>
</protein>
<keyword evidence="2" id="KW-1185">Reference proteome</keyword>
<dbReference type="OrthoDB" id="2921395at2759"/>
<dbReference type="EMBL" id="JADNRY010000147">
    <property type="protein sequence ID" value="KAF9063410.1"/>
    <property type="molecule type" value="Genomic_DNA"/>
</dbReference>
<evidence type="ECO:0000313" key="1">
    <source>
        <dbReference type="EMBL" id="KAF9063410.1"/>
    </source>
</evidence>
<reference evidence="1" key="1">
    <citation type="submission" date="2020-11" db="EMBL/GenBank/DDBJ databases">
        <authorList>
            <consortium name="DOE Joint Genome Institute"/>
            <person name="Ahrendt S."/>
            <person name="Riley R."/>
            <person name="Andreopoulos W."/>
            <person name="Labutti K."/>
            <person name="Pangilinan J."/>
            <person name="Ruiz-Duenas F.J."/>
            <person name="Barrasa J.M."/>
            <person name="Sanchez-Garcia M."/>
            <person name="Camarero S."/>
            <person name="Miyauchi S."/>
            <person name="Serrano A."/>
            <person name="Linde D."/>
            <person name="Babiker R."/>
            <person name="Drula E."/>
            <person name="Ayuso-Fernandez I."/>
            <person name="Pacheco R."/>
            <person name="Padilla G."/>
            <person name="Ferreira P."/>
            <person name="Barriuso J."/>
            <person name="Kellner H."/>
            <person name="Castanera R."/>
            <person name="Alfaro M."/>
            <person name="Ramirez L."/>
            <person name="Pisabarro A.G."/>
            <person name="Kuo A."/>
            <person name="Tritt A."/>
            <person name="Lipzen A."/>
            <person name="He G."/>
            <person name="Yan M."/>
            <person name="Ng V."/>
            <person name="Cullen D."/>
            <person name="Martin F."/>
            <person name="Rosso M.-N."/>
            <person name="Henrissat B."/>
            <person name="Hibbett D."/>
            <person name="Martinez A.T."/>
            <person name="Grigoriev I.V."/>
        </authorList>
    </citation>
    <scope>NUCLEOTIDE SEQUENCE</scope>
    <source>
        <strain evidence="1">AH 40177</strain>
    </source>
</reference>
<comment type="caution">
    <text evidence="1">The sequence shown here is derived from an EMBL/GenBank/DDBJ whole genome shotgun (WGS) entry which is preliminary data.</text>
</comment>
<proteinExistence type="predicted"/>
<accession>A0A9P5PK11</accession>
<name>A0A9P5PK11_9AGAR</name>
<organism evidence="1 2">
    <name type="scientific">Rhodocollybia butyracea</name>
    <dbReference type="NCBI Taxonomy" id="206335"/>
    <lineage>
        <taxon>Eukaryota</taxon>
        <taxon>Fungi</taxon>
        <taxon>Dikarya</taxon>
        <taxon>Basidiomycota</taxon>
        <taxon>Agaricomycotina</taxon>
        <taxon>Agaricomycetes</taxon>
        <taxon>Agaricomycetidae</taxon>
        <taxon>Agaricales</taxon>
        <taxon>Marasmiineae</taxon>
        <taxon>Omphalotaceae</taxon>
        <taxon>Rhodocollybia</taxon>
    </lineage>
</organism>
<dbReference type="AlphaFoldDB" id="A0A9P5PK11"/>
<sequence>MSLRYIGPFAYNKATPSISHPIYLFIAPVREFSISSIPYFSFNDPPYFWSMDPLGSVPMNQETQTLLGLGPLEMCVYGDEWDRSQYLAVSEYIRYCGFNPSELEYAKAQGYPIFEVPDDKEFEIVDLEQCRKDCKIDESTGDNWEFVSRNVSQHSVLHDGSECVPTLIQCC</sequence>